<dbReference type="PANTHER" id="PTHR42663">
    <property type="entry name" value="HYDROLASE C777.06C-RELATED-RELATED"/>
    <property type="match status" value="1"/>
</dbReference>
<proteinExistence type="predicted"/>
<name>A0A1V4ARV4_9BACT</name>
<evidence type="ECO:0000313" key="3">
    <source>
        <dbReference type="Proteomes" id="UP000189681"/>
    </source>
</evidence>
<sequence>MKVTFLGTGTSHGIPMIACTCKVCTSENPKNKRMRTSVFVSTNGCNILIDATPELRLQCIKNKITRLDAVLITHPHADHIFGLDDLRRFNMIQRMDIPIYGTSKTLDTIRRTFSYVFTDHCEPGGSRPRFSLKIVNGDLTIEGIPIVPIKALHGDGEVTGYRLDKFAYITDTSNIPEESLQKLQGLEVLVLGALRYTPHIKHFTIEQALCVVEQLKPQKAYFTHMCHDIEHEQDSKKLPAGVEFAFDGLMIDLA</sequence>
<dbReference type="Gene3D" id="3.60.15.10">
    <property type="entry name" value="Ribonuclease Z/Hydroxyacylglutathione hydrolase-like"/>
    <property type="match status" value="1"/>
</dbReference>
<dbReference type="EMBL" id="AYTS01000112">
    <property type="protein sequence ID" value="OOP55858.1"/>
    <property type="molecule type" value="Genomic_DNA"/>
</dbReference>
<dbReference type="InterPro" id="IPR036866">
    <property type="entry name" value="RibonucZ/Hydroxyglut_hydro"/>
</dbReference>
<accession>A0A1V4ARV4</accession>
<dbReference type="Pfam" id="PF12706">
    <property type="entry name" value="Lactamase_B_2"/>
    <property type="match status" value="1"/>
</dbReference>
<dbReference type="SMART" id="SM00849">
    <property type="entry name" value="Lactamase_B"/>
    <property type="match status" value="1"/>
</dbReference>
<dbReference type="CDD" id="cd16279">
    <property type="entry name" value="metallo-hydrolase-like_MBL-fold"/>
    <property type="match status" value="1"/>
</dbReference>
<reference evidence="2 3" key="1">
    <citation type="journal article" date="2017" name="Water Res.">
        <title>Discovery and metagenomic analysis of an anammox bacterial enrichment related to Candidatus "Brocadia caroliniensis" in a full-scale glycerol-fed nitritation-denitritation separate centrate treatment process.</title>
        <authorList>
            <person name="Park H."/>
            <person name="Brotto A.C."/>
            <person name="van Loosdrecht M.C."/>
            <person name="Chandran K."/>
        </authorList>
    </citation>
    <scope>NUCLEOTIDE SEQUENCE [LARGE SCALE GENOMIC DNA]</scope>
    <source>
        <strain evidence="2">26THWARD</strain>
    </source>
</reference>
<evidence type="ECO:0000259" key="1">
    <source>
        <dbReference type="SMART" id="SM00849"/>
    </source>
</evidence>
<feature type="domain" description="Metallo-beta-lactamase" evidence="1">
    <location>
        <begin position="34"/>
        <end position="224"/>
    </location>
</feature>
<dbReference type="AlphaFoldDB" id="A0A1V4ARV4"/>
<dbReference type="Proteomes" id="UP000189681">
    <property type="component" value="Unassembled WGS sequence"/>
</dbReference>
<organism evidence="2 3">
    <name type="scientific">Candidatus Brocadia carolinensis</name>
    <dbReference type="NCBI Taxonomy" id="1004156"/>
    <lineage>
        <taxon>Bacteria</taxon>
        <taxon>Pseudomonadati</taxon>
        <taxon>Planctomycetota</taxon>
        <taxon>Candidatus Brocadiia</taxon>
        <taxon>Candidatus Brocadiales</taxon>
        <taxon>Candidatus Brocadiaceae</taxon>
        <taxon>Candidatus Brocadia</taxon>
    </lineage>
</organism>
<dbReference type="InterPro" id="IPR001279">
    <property type="entry name" value="Metallo-B-lactamas"/>
</dbReference>
<dbReference type="PANTHER" id="PTHR42663:SF6">
    <property type="entry name" value="HYDROLASE C777.06C-RELATED"/>
    <property type="match status" value="1"/>
</dbReference>
<protein>
    <submittedName>
        <fullName evidence="2">MBL fold metallo-hydrolase</fullName>
    </submittedName>
</protein>
<dbReference type="SUPFAM" id="SSF56281">
    <property type="entry name" value="Metallo-hydrolase/oxidoreductase"/>
    <property type="match status" value="1"/>
</dbReference>
<dbReference type="STRING" id="1004156.AYP45_12330"/>
<gene>
    <name evidence="2" type="ORF">AYP45_12330</name>
</gene>
<evidence type="ECO:0000313" key="2">
    <source>
        <dbReference type="EMBL" id="OOP55858.1"/>
    </source>
</evidence>
<keyword evidence="2" id="KW-0378">Hydrolase</keyword>
<comment type="caution">
    <text evidence="2">The sequence shown here is derived from an EMBL/GenBank/DDBJ whole genome shotgun (WGS) entry which is preliminary data.</text>
</comment>
<dbReference type="GO" id="GO:0016787">
    <property type="term" value="F:hydrolase activity"/>
    <property type="evidence" value="ECO:0007669"/>
    <property type="project" value="UniProtKB-KW"/>
</dbReference>